<evidence type="ECO:0000313" key="3">
    <source>
        <dbReference type="Proteomes" id="UP000712600"/>
    </source>
</evidence>
<accession>A0A8S9RIU1</accession>
<dbReference type="AlphaFoldDB" id="A0A8S9RIU1"/>
<sequence length="142" mass="13278">MLGAAPPAGVGAAPPAAGGAAPPAAGGAAPPAAGGAAPPAAGAAPPAGGAAPPAGGAASAAGGSAPPAVGAAPPAGIPLNQGCFCNHFKMSPNDPENVFPPQNPQYPPENFSNFNGLWAERANRVPSAVLSHTHTGFKGKEN</sequence>
<name>A0A8S9RIU1_BRACR</name>
<feature type="region of interest" description="Disordered" evidence="1">
    <location>
        <begin position="1"/>
        <end position="73"/>
    </location>
</feature>
<organism evidence="2 3">
    <name type="scientific">Brassica cretica</name>
    <name type="common">Mustard</name>
    <dbReference type="NCBI Taxonomy" id="69181"/>
    <lineage>
        <taxon>Eukaryota</taxon>
        <taxon>Viridiplantae</taxon>
        <taxon>Streptophyta</taxon>
        <taxon>Embryophyta</taxon>
        <taxon>Tracheophyta</taxon>
        <taxon>Spermatophyta</taxon>
        <taxon>Magnoliopsida</taxon>
        <taxon>eudicotyledons</taxon>
        <taxon>Gunneridae</taxon>
        <taxon>Pentapetalae</taxon>
        <taxon>rosids</taxon>
        <taxon>malvids</taxon>
        <taxon>Brassicales</taxon>
        <taxon>Brassicaceae</taxon>
        <taxon>Brassiceae</taxon>
        <taxon>Brassica</taxon>
    </lineage>
</organism>
<evidence type="ECO:0000313" key="2">
    <source>
        <dbReference type="EMBL" id="KAF3572287.1"/>
    </source>
</evidence>
<gene>
    <name evidence="2" type="ORF">F2Q69_00061013</name>
</gene>
<dbReference type="Proteomes" id="UP000712600">
    <property type="component" value="Unassembled WGS sequence"/>
</dbReference>
<protein>
    <submittedName>
        <fullName evidence="2">Uncharacterized protein</fullName>
    </submittedName>
</protein>
<proteinExistence type="predicted"/>
<dbReference type="EMBL" id="QGKX02000095">
    <property type="protein sequence ID" value="KAF3572287.1"/>
    <property type="molecule type" value="Genomic_DNA"/>
</dbReference>
<evidence type="ECO:0000256" key="1">
    <source>
        <dbReference type="SAM" id="MobiDB-lite"/>
    </source>
</evidence>
<comment type="caution">
    <text evidence="2">The sequence shown here is derived from an EMBL/GenBank/DDBJ whole genome shotgun (WGS) entry which is preliminary data.</text>
</comment>
<reference evidence="2" key="1">
    <citation type="submission" date="2019-12" db="EMBL/GenBank/DDBJ databases">
        <title>Genome sequencing and annotation of Brassica cretica.</title>
        <authorList>
            <person name="Studholme D.J."/>
            <person name="Sarris P."/>
        </authorList>
    </citation>
    <scope>NUCLEOTIDE SEQUENCE</scope>
    <source>
        <strain evidence="2">PFS-109/04</strain>
        <tissue evidence="2">Leaf</tissue>
    </source>
</reference>